<sequence length="126" mass="13098">MQHALNWFEIPCAQIDRAQAFYERLLGAALVRENYGGPGMEMAVFPADGEEAVRGALQAGPGAARPGEGGTLGYLNAGPSIDAVLARVQPAGGRIHTPKTALPPGLGFFAHIIDTEGNRVGLHAPA</sequence>
<keyword evidence="3" id="KW-1185">Reference proteome</keyword>
<feature type="domain" description="VOC" evidence="1">
    <location>
        <begin position="4"/>
        <end position="125"/>
    </location>
</feature>
<dbReference type="Pfam" id="PF00903">
    <property type="entry name" value="Glyoxalase"/>
    <property type="match status" value="1"/>
</dbReference>
<evidence type="ECO:0000313" key="3">
    <source>
        <dbReference type="Proteomes" id="UP001139447"/>
    </source>
</evidence>
<gene>
    <name evidence="2" type="ORF">MMF98_19850</name>
</gene>
<dbReference type="Proteomes" id="UP001139447">
    <property type="component" value="Unassembled WGS sequence"/>
</dbReference>
<dbReference type="InterPro" id="IPR037523">
    <property type="entry name" value="VOC_core"/>
</dbReference>
<comment type="caution">
    <text evidence="2">The sequence shown here is derived from an EMBL/GenBank/DDBJ whole genome shotgun (WGS) entry which is preliminary data.</text>
</comment>
<dbReference type="AlphaFoldDB" id="A0A9X2ARB3"/>
<dbReference type="SUPFAM" id="SSF54593">
    <property type="entry name" value="Glyoxalase/Bleomycin resistance protein/Dihydroxybiphenyl dioxygenase"/>
    <property type="match status" value="1"/>
</dbReference>
<evidence type="ECO:0000313" key="2">
    <source>
        <dbReference type="EMBL" id="MCJ0765472.1"/>
    </source>
</evidence>
<dbReference type="CDD" id="cd07247">
    <property type="entry name" value="SgaA_N_like"/>
    <property type="match status" value="1"/>
</dbReference>
<dbReference type="Gene3D" id="3.10.180.10">
    <property type="entry name" value="2,3-Dihydroxybiphenyl 1,2-Dioxygenase, domain 1"/>
    <property type="match status" value="1"/>
</dbReference>
<organism evidence="2 3">
    <name type="scientific">Variovorax terrae</name>
    <dbReference type="NCBI Taxonomy" id="2923278"/>
    <lineage>
        <taxon>Bacteria</taxon>
        <taxon>Pseudomonadati</taxon>
        <taxon>Pseudomonadota</taxon>
        <taxon>Betaproteobacteria</taxon>
        <taxon>Burkholderiales</taxon>
        <taxon>Comamonadaceae</taxon>
        <taxon>Variovorax</taxon>
    </lineage>
</organism>
<dbReference type="InterPro" id="IPR004360">
    <property type="entry name" value="Glyas_Fos-R_dOase_dom"/>
</dbReference>
<accession>A0A9X2ARB3</accession>
<dbReference type="PANTHER" id="PTHR33993:SF2">
    <property type="entry name" value="VOC DOMAIN-CONTAINING PROTEIN"/>
    <property type="match status" value="1"/>
</dbReference>
<protein>
    <submittedName>
        <fullName evidence="2">VOC family protein</fullName>
    </submittedName>
</protein>
<dbReference type="EMBL" id="JALGBI010000003">
    <property type="protein sequence ID" value="MCJ0765472.1"/>
    <property type="molecule type" value="Genomic_DNA"/>
</dbReference>
<reference evidence="2" key="1">
    <citation type="submission" date="2022-03" db="EMBL/GenBank/DDBJ databases">
        <authorList>
            <person name="Woo C.Y."/>
        </authorList>
    </citation>
    <scope>NUCLEOTIDE SEQUENCE</scope>
    <source>
        <strain evidence="2">CYS-02</strain>
    </source>
</reference>
<name>A0A9X2ARB3_9BURK</name>
<dbReference type="PANTHER" id="PTHR33993">
    <property type="entry name" value="GLYOXALASE-RELATED"/>
    <property type="match status" value="1"/>
</dbReference>
<dbReference type="PROSITE" id="PS51819">
    <property type="entry name" value="VOC"/>
    <property type="match status" value="1"/>
</dbReference>
<dbReference type="InterPro" id="IPR052164">
    <property type="entry name" value="Anthracycline_SecMetBiosynth"/>
</dbReference>
<proteinExistence type="predicted"/>
<dbReference type="InterPro" id="IPR029068">
    <property type="entry name" value="Glyas_Bleomycin-R_OHBP_Dase"/>
</dbReference>
<dbReference type="RefSeq" id="WP_243308908.1">
    <property type="nucleotide sequence ID" value="NZ_JALGBI010000003.1"/>
</dbReference>
<evidence type="ECO:0000259" key="1">
    <source>
        <dbReference type="PROSITE" id="PS51819"/>
    </source>
</evidence>